<feature type="transmembrane region" description="Helical" evidence="4">
    <location>
        <begin position="291"/>
        <end position="311"/>
    </location>
</feature>
<dbReference type="PANTHER" id="PTHR11360:SF130">
    <property type="entry name" value="MAJOR FACILITATOR SUPERFAMILY (MFS) PROFILE DOMAIN-CONTAINING PROTEIN-RELATED"/>
    <property type="match status" value="1"/>
</dbReference>
<feature type="transmembrane region" description="Helical" evidence="4">
    <location>
        <begin position="318"/>
        <end position="335"/>
    </location>
</feature>
<feature type="transmembrane region" description="Helical" evidence="4">
    <location>
        <begin position="92"/>
        <end position="111"/>
    </location>
</feature>
<evidence type="ECO:0000313" key="5">
    <source>
        <dbReference type="EMBL" id="KAF1809065.1"/>
    </source>
</evidence>
<gene>
    <name evidence="5 7" type="ORF">P152DRAFT_442668</name>
</gene>
<dbReference type="InterPro" id="IPR011701">
    <property type="entry name" value="MFS"/>
</dbReference>
<keyword evidence="4" id="KW-0472">Membrane</keyword>
<feature type="transmembrane region" description="Helical" evidence="4">
    <location>
        <begin position="58"/>
        <end position="80"/>
    </location>
</feature>
<reference evidence="7" key="2">
    <citation type="submission" date="2020-04" db="EMBL/GenBank/DDBJ databases">
        <authorList>
            <consortium name="NCBI Genome Project"/>
        </authorList>
    </citation>
    <scope>NUCLEOTIDE SEQUENCE</scope>
    <source>
        <strain evidence="7">CBS 781.70</strain>
    </source>
</reference>
<dbReference type="SUPFAM" id="SSF103473">
    <property type="entry name" value="MFS general substrate transporter"/>
    <property type="match status" value="1"/>
</dbReference>
<dbReference type="Proteomes" id="UP000504638">
    <property type="component" value="Unplaced"/>
</dbReference>
<dbReference type="GeneID" id="54418324"/>
<evidence type="ECO:0000256" key="3">
    <source>
        <dbReference type="SAM" id="MobiDB-lite"/>
    </source>
</evidence>
<feature type="region of interest" description="Disordered" evidence="3">
    <location>
        <begin position="1"/>
        <end position="38"/>
    </location>
</feature>
<dbReference type="RefSeq" id="XP_033530696.1">
    <property type="nucleotide sequence ID" value="XM_033677754.1"/>
</dbReference>
<evidence type="ECO:0000313" key="7">
    <source>
        <dbReference type="RefSeq" id="XP_033530696.1"/>
    </source>
</evidence>
<sequence length="443" mass="48035">MKEHSSKSLDMGLTLQDEPKCIPIDDSPAQETSATRLGSEPLYDDPPDGGLHAWTQALMAHLVIFNTWGYIASYGVFQTYYTTALNRPPSDISWIGSIQLFLLFFIGAASGRATDAGLFLPTIATGLGFQLVGVFTTSLCTAYWQVFLSQGICLGIGHGLLFCPAMSLIPTYFSKKRALALAIAASGTATGGMIYPTVVRQLLSKIGYGWTIRVLGFIMLAVGLTILAFMRTRLPPRKTGPLVEWSAFRELTFVLYITGMFLCFWSLYFAFYYVASFARDIIGVTYEDSVSLILLMNGLSIIGRVVPAYFADTTFGPLNSMIPFAFSCGIMQYGWSGVHSRESTFAFAGIYGLTAAPVQALFPAALSSLTTDLTKTGARMGMGFTIVSFATLTGPPLAGALISQKDGGYLYAQMWGGSSFIAGCLFLMAARISRSGLKIWYKI</sequence>
<name>A0A6G1FT65_9PEZI</name>
<dbReference type="Gene3D" id="1.20.1250.20">
    <property type="entry name" value="MFS general substrate transporter like domains"/>
    <property type="match status" value="2"/>
</dbReference>
<keyword evidence="4" id="KW-0812">Transmembrane</keyword>
<dbReference type="GO" id="GO:0016020">
    <property type="term" value="C:membrane"/>
    <property type="evidence" value="ECO:0007669"/>
    <property type="project" value="UniProtKB-SubCell"/>
</dbReference>
<evidence type="ECO:0000313" key="6">
    <source>
        <dbReference type="Proteomes" id="UP000504638"/>
    </source>
</evidence>
<evidence type="ECO:0000256" key="1">
    <source>
        <dbReference type="ARBA" id="ARBA00004141"/>
    </source>
</evidence>
<organism evidence="5">
    <name type="scientific">Eremomyces bilateralis CBS 781.70</name>
    <dbReference type="NCBI Taxonomy" id="1392243"/>
    <lineage>
        <taxon>Eukaryota</taxon>
        <taxon>Fungi</taxon>
        <taxon>Dikarya</taxon>
        <taxon>Ascomycota</taxon>
        <taxon>Pezizomycotina</taxon>
        <taxon>Dothideomycetes</taxon>
        <taxon>Dothideomycetes incertae sedis</taxon>
        <taxon>Eremomycetales</taxon>
        <taxon>Eremomycetaceae</taxon>
        <taxon>Eremomyces</taxon>
    </lineage>
</organism>
<feature type="transmembrane region" description="Helical" evidence="4">
    <location>
        <begin position="408"/>
        <end position="430"/>
    </location>
</feature>
<dbReference type="InterPro" id="IPR050327">
    <property type="entry name" value="Proton-linked_MCT"/>
</dbReference>
<keyword evidence="4" id="KW-1133">Transmembrane helix</keyword>
<proteinExistence type="inferred from homology"/>
<comment type="similarity">
    <text evidence="2">Belongs to the major facilitator superfamily. Monocarboxylate porter (TC 2.A.1.13) family.</text>
</comment>
<feature type="transmembrane region" description="Helical" evidence="4">
    <location>
        <begin position="210"/>
        <end position="230"/>
    </location>
</feature>
<feature type="transmembrane region" description="Helical" evidence="4">
    <location>
        <begin position="142"/>
        <end position="166"/>
    </location>
</feature>
<dbReference type="Pfam" id="PF07690">
    <property type="entry name" value="MFS_1"/>
    <property type="match status" value="1"/>
</dbReference>
<dbReference type="PANTHER" id="PTHR11360">
    <property type="entry name" value="MONOCARBOXYLATE TRANSPORTER"/>
    <property type="match status" value="1"/>
</dbReference>
<dbReference type="OrthoDB" id="6499973at2759"/>
<accession>A0A6G1FT65</accession>
<dbReference type="GO" id="GO:0022857">
    <property type="term" value="F:transmembrane transporter activity"/>
    <property type="evidence" value="ECO:0007669"/>
    <property type="project" value="InterPro"/>
</dbReference>
<evidence type="ECO:0000256" key="2">
    <source>
        <dbReference type="ARBA" id="ARBA00006727"/>
    </source>
</evidence>
<reference evidence="7" key="3">
    <citation type="submission" date="2025-04" db="UniProtKB">
        <authorList>
            <consortium name="RefSeq"/>
        </authorList>
    </citation>
    <scope>IDENTIFICATION</scope>
    <source>
        <strain evidence="7">CBS 781.70</strain>
    </source>
</reference>
<reference evidence="5 7" key="1">
    <citation type="submission" date="2020-01" db="EMBL/GenBank/DDBJ databases">
        <authorList>
            <consortium name="DOE Joint Genome Institute"/>
            <person name="Haridas S."/>
            <person name="Albert R."/>
            <person name="Binder M."/>
            <person name="Bloem J."/>
            <person name="Labutti K."/>
            <person name="Salamov A."/>
            <person name="Andreopoulos B."/>
            <person name="Baker S.E."/>
            <person name="Barry K."/>
            <person name="Bills G."/>
            <person name="Bluhm B.H."/>
            <person name="Cannon C."/>
            <person name="Castanera R."/>
            <person name="Culley D.E."/>
            <person name="Daum C."/>
            <person name="Ezra D."/>
            <person name="Gonzalez J.B."/>
            <person name="Henrissat B."/>
            <person name="Kuo A."/>
            <person name="Liang C."/>
            <person name="Lipzen A."/>
            <person name="Lutzoni F."/>
            <person name="Magnuson J."/>
            <person name="Mondo S."/>
            <person name="Nolan M."/>
            <person name="Ohm R."/>
            <person name="Pangilinan J."/>
            <person name="Park H.-J."/>
            <person name="Ramirez L."/>
            <person name="Alfaro M."/>
            <person name="Sun H."/>
            <person name="Tritt A."/>
            <person name="Yoshinaga Y."/>
            <person name="Zwiers L.-H."/>
            <person name="Turgeon B.G."/>
            <person name="Goodwin S.B."/>
            <person name="Spatafora J.W."/>
            <person name="Crous P.W."/>
            <person name="Grigoriev I.V."/>
        </authorList>
    </citation>
    <scope>NUCLEOTIDE SEQUENCE</scope>
    <source>
        <strain evidence="5 7">CBS 781.70</strain>
    </source>
</reference>
<feature type="transmembrane region" description="Helical" evidence="4">
    <location>
        <begin position="118"/>
        <end position="136"/>
    </location>
</feature>
<evidence type="ECO:0000256" key="4">
    <source>
        <dbReference type="SAM" id="Phobius"/>
    </source>
</evidence>
<dbReference type="EMBL" id="ML975176">
    <property type="protein sequence ID" value="KAF1809065.1"/>
    <property type="molecule type" value="Genomic_DNA"/>
</dbReference>
<protein>
    <submittedName>
        <fullName evidence="5 7">MFS general substrate transporter</fullName>
    </submittedName>
</protein>
<feature type="transmembrane region" description="Helical" evidence="4">
    <location>
        <begin position="381"/>
        <end position="402"/>
    </location>
</feature>
<dbReference type="InterPro" id="IPR036259">
    <property type="entry name" value="MFS_trans_sf"/>
</dbReference>
<comment type="subcellular location">
    <subcellularLocation>
        <location evidence="1">Membrane</location>
        <topology evidence="1">Multi-pass membrane protein</topology>
    </subcellularLocation>
</comment>
<dbReference type="AlphaFoldDB" id="A0A6G1FT65"/>
<feature type="transmembrane region" description="Helical" evidence="4">
    <location>
        <begin position="178"/>
        <end position="198"/>
    </location>
</feature>
<feature type="transmembrane region" description="Helical" evidence="4">
    <location>
        <begin position="251"/>
        <end position="271"/>
    </location>
</feature>
<keyword evidence="6" id="KW-1185">Reference proteome</keyword>
<feature type="transmembrane region" description="Helical" evidence="4">
    <location>
        <begin position="347"/>
        <end position="369"/>
    </location>
</feature>